<feature type="transmembrane region" description="Helical" evidence="1">
    <location>
        <begin position="334"/>
        <end position="355"/>
    </location>
</feature>
<dbReference type="InterPro" id="IPR036890">
    <property type="entry name" value="HATPase_C_sf"/>
</dbReference>
<reference evidence="2 3" key="1">
    <citation type="submission" date="2017-07" db="EMBL/GenBank/DDBJ databases">
        <title>Draft sequence of Rhodococcus enclensis 23b-28.</title>
        <authorList>
            <person name="Besaury L."/>
            <person name="Sancelme M."/>
            <person name="Amato P."/>
            <person name="Lallement A."/>
            <person name="Delort A.-M."/>
        </authorList>
    </citation>
    <scope>NUCLEOTIDE SEQUENCE [LARGE SCALE GENOMIC DNA]</scope>
    <source>
        <strain evidence="2 3">23b-28</strain>
    </source>
</reference>
<organism evidence="2 3">
    <name type="scientific">Rhodococcus qingshengii</name>
    <dbReference type="NCBI Taxonomy" id="334542"/>
    <lineage>
        <taxon>Bacteria</taxon>
        <taxon>Bacillati</taxon>
        <taxon>Actinomycetota</taxon>
        <taxon>Actinomycetes</taxon>
        <taxon>Mycobacteriales</taxon>
        <taxon>Nocardiaceae</taxon>
        <taxon>Rhodococcus</taxon>
        <taxon>Rhodococcus erythropolis group</taxon>
    </lineage>
</organism>
<feature type="transmembrane region" description="Helical" evidence="1">
    <location>
        <begin position="247"/>
        <end position="266"/>
    </location>
</feature>
<accession>A0A2A5JFW6</accession>
<evidence type="ECO:0000313" key="2">
    <source>
        <dbReference type="EMBL" id="PCK28242.1"/>
    </source>
</evidence>
<feature type="transmembrane region" description="Helical" evidence="1">
    <location>
        <begin position="113"/>
        <end position="134"/>
    </location>
</feature>
<dbReference type="Gene3D" id="3.30.565.10">
    <property type="entry name" value="Histidine kinase-like ATPase, C-terminal domain"/>
    <property type="match status" value="1"/>
</dbReference>
<dbReference type="Proteomes" id="UP000230886">
    <property type="component" value="Unassembled WGS sequence"/>
</dbReference>
<feature type="transmembrane region" description="Helical" evidence="1">
    <location>
        <begin position="21"/>
        <end position="38"/>
    </location>
</feature>
<feature type="transmembrane region" description="Helical" evidence="1">
    <location>
        <begin position="44"/>
        <end position="64"/>
    </location>
</feature>
<dbReference type="RefSeq" id="WP_099697201.1">
    <property type="nucleotide sequence ID" value="NZ_NOVD01000003.1"/>
</dbReference>
<dbReference type="AlphaFoldDB" id="A0A2A5JFW6"/>
<comment type="caution">
    <text evidence="2">The sequence shown here is derived from an EMBL/GenBank/DDBJ whole genome shotgun (WGS) entry which is preliminary data.</text>
</comment>
<proteinExistence type="predicted"/>
<keyword evidence="1" id="KW-1133">Transmembrane helix</keyword>
<dbReference type="EMBL" id="NOVD01000003">
    <property type="protein sequence ID" value="PCK28242.1"/>
    <property type="molecule type" value="Genomic_DNA"/>
</dbReference>
<feature type="transmembrane region" description="Helical" evidence="1">
    <location>
        <begin position="272"/>
        <end position="293"/>
    </location>
</feature>
<keyword evidence="1" id="KW-0812">Transmembrane</keyword>
<feature type="transmembrane region" description="Helical" evidence="1">
    <location>
        <begin position="305"/>
        <end position="328"/>
    </location>
</feature>
<sequence length="564" mass="61056">MNPREWWLRLGDRNIVTKWSWILTLPFAVTVMANYYLCTGVREVGVMAVGAFATHCVVGLMLLMARAVLAAHRSQLAALALFAVVGAIRPFVLDAITRSLELPVDPRPMLVRVALNVVCSVVFLSLTAVLVSALRDRLALQRSLKVAGAAVQLQQTRDRFRLGQTRAQCRRELERSIETVMHAVAETELEGVRGAALLKRISDDVVRPMSHRLFREIPPIESPTPTVRLTARDRLIGVVRSVEPAPLYVPVFAYTALVTVYLLTTYGVTFTAVQLGVGFWLFVGGNACARRVVSSGDGPLRRIATLSAVYCSSALISSTATWLLLTVFGRTPTFYLSSMAVYPLVALSVCLIRAADTQRQDEERQLRSALSRQALDAARIHAELMHTRRGLARLLHSSVQGELVAAAWSSGAVAGRPVDVAATIAHILDGLESDLSASSDKPADSDARKRIDDLVTVWRYAIPVVSHVDDEVWAVIGSGSARLDSVVEILSEGLTNAVKHGAGGPVFLEVTLADARAVVVRISSPGRLPVARDSGIGLESLAGTVTSLELVEEEDRVVLTAVLL</sequence>
<keyword evidence="1" id="KW-0472">Membrane</keyword>
<evidence type="ECO:0000313" key="3">
    <source>
        <dbReference type="Proteomes" id="UP000230886"/>
    </source>
</evidence>
<protein>
    <submittedName>
        <fullName evidence="2">Two-component system, sensor protein</fullName>
    </submittedName>
</protein>
<evidence type="ECO:0000256" key="1">
    <source>
        <dbReference type="SAM" id="Phobius"/>
    </source>
</evidence>
<name>A0A2A5JFW6_RHOSG</name>
<feature type="transmembrane region" description="Helical" evidence="1">
    <location>
        <begin position="76"/>
        <end position="93"/>
    </location>
</feature>
<gene>
    <name evidence="2" type="ORF">CHR55_07395</name>
</gene>